<sequence>MIDRHTWLIACAALLGWNSMAYADAPPPATEQTQAAVAGQAAPSGPPTLAQALLQASPSDTDVALAVGADAVPGSASTPLLDPDTRAPLVAAAYGYLAQDFHGVTAIAPPTMTVFNADPGKPNPFDGMPPTDSFKMLLGSLDEGQWKLITGKVGIGVSDLTTDDQKNLFLAIFPIDSVLLAPRTGGLTGGDTSSSPKLTADDLQRAKLRIGQRVRMGLPIEGKDNSSLIADAPSNGELNYTAMNITGNDDGVTKLYGVPLRATVPNTPKESDLDYDAAPLTAAIDLTGIKTVGDLVTRIGVATHIELYADRRYEKQNVLLRGPSTARARDLLQALALCVRGTYRKIGPAYVLTNARIGAGASQVTLIRFAQTAEMARKNAIDAAGDRAYQTQKGLDNNQFDEGLSMTDDQKTQARKQSGDYPGNDITFTAPLDQLTPSQQALAKDLIQKWNANVQINGGNSTPMRLTASRPLSLWLNTTVVMSTPAIPGPIVLDDYLGRTGLLKPSTKLINELNQKRSAETPEATPATDVKPPPSPAPPKPNFAAIFAPFPVRGVIARPQTVADLNKMIDQMHAIGFNQLWLDVFSSGQSHLDDKPNLFAAARAKAKGMGITVLPMITPLNWGSNAPADLQDLTMSGENSAQAAAWRQRFEKVAYQGMSPEEADKQPQPTDLYVDPASSAVSRTLVSFVSRLASTPNIPTIVVSGQMPPGYSLASGDNDTGSGYILGYTEAARLAFLRANHVDPIDLDGEVYINSPVNQWRIPEFHDWEVQSAVSVKWNEYRTQIATNFLKNLLAAAQSSAGQSTGLMVCSQGASWVQGWYGLWRNPAAPIPHATKHSWEEGTPAAVEQEARAQTTTAIAILPIWGFQTRQAMADTIKNIGAGWNGFVIDLNSPESDVDALDHLEKSLTAKD</sequence>
<keyword evidence="2" id="KW-1185">Reference proteome</keyword>
<reference evidence="1 2" key="1">
    <citation type="journal article" date="2019" name="Int. J. Syst. Evol. Microbiol.">
        <title>Capsulimonas corticalis gen. nov., sp. nov., an aerobic capsulated bacterium, of a novel bacterial order, Capsulimonadales ord. nov., of the class Armatimonadia of the phylum Armatimonadetes.</title>
        <authorList>
            <person name="Li J."/>
            <person name="Kudo C."/>
            <person name="Tonouchi A."/>
        </authorList>
    </citation>
    <scope>NUCLEOTIDE SEQUENCE [LARGE SCALE GENOMIC DNA]</scope>
    <source>
        <strain evidence="1 2">AX-7</strain>
    </source>
</reference>
<evidence type="ECO:0000313" key="2">
    <source>
        <dbReference type="Proteomes" id="UP000287394"/>
    </source>
</evidence>
<dbReference type="Gene3D" id="3.20.20.80">
    <property type="entry name" value="Glycosidases"/>
    <property type="match status" value="1"/>
</dbReference>
<name>A0A402D5J4_9BACT</name>
<gene>
    <name evidence="1" type="ORF">CCAX7_18920</name>
</gene>
<organism evidence="1 2">
    <name type="scientific">Capsulimonas corticalis</name>
    <dbReference type="NCBI Taxonomy" id="2219043"/>
    <lineage>
        <taxon>Bacteria</taxon>
        <taxon>Bacillati</taxon>
        <taxon>Armatimonadota</taxon>
        <taxon>Armatimonadia</taxon>
        <taxon>Capsulimonadales</taxon>
        <taxon>Capsulimonadaceae</taxon>
        <taxon>Capsulimonas</taxon>
    </lineage>
</organism>
<dbReference type="Proteomes" id="UP000287394">
    <property type="component" value="Chromosome"/>
</dbReference>
<dbReference type="RefSeq" id="WP_119324689.1">
    <property type="nucleotide sequence ID" value="NZ_AP025739.1"/>
</dbReference>
<protein>
    <submittedName>
        <fullName evidence="1">Uncharacterized protein</fullName>
    </submittedName>
</protein>
<dbReference type="EMBL" id="AP025739">
    <property type="protein sequence ID" value="BDI29841.1"/>
    <property type="molecule type" value="Genomic_DNA"/>
</dbReference>
<accession>A0A402D5J4</accession>
<proteinExistence type="predicted"/>
<evidence type="ECO:0000313" key="1">
    <source>
        <dbReference type="EMBL" id="BDI29841.1"/>
    </source>
</evidence>
<dbReference type="AlphaFoldDB" id="A0A402D5J4"/>
<dbReference type="OrthoDB" id="9867343at2"/>
<dbReference type="KEGG" id="ccot:CCAX7_18920"/>